<evidence type="ECO:0000256" key="6">
    <source>
        <dbReference type="SAM" id="Phobius"/>
    </source>
</evidence>
<reference evidence="9 10" key="2">
    <citation type="submission" date="2020-03" db="EMBL/GenBank/DDBJ databases">
        <title>Kangsaoukella pontilimi gen. nov., sp. nov., a new member of the family Rhodobacteraceae isolated from a tidal mudflat.</title>
        <authorList>
            <person name="Kim I.S."/>
        </authorList>
    </citation>
    <scope>NUCLEOTIDE SEQUENCE [LARGE SCALE GENOMIC DNA]</scope>
    <source>
        <strain evidence="9 10">GH1-50</strain>
    </source>
</reference>
<evidence type="ECO:0000313" key="10">
    <source>
        <dbReference type="Proteomes" id="UP000480350"/>
    </source>
</evidence>
<dbReference type="InterPro" id="IPR004477">
    <property type="entry name" value="ComEC_N"/>
</dbReference>
<gene>
    <name evidence="9" type="ORF">GQ651_03330</name>
</gene>
<feature type="transmembrane region" description="Helical" evidence="6">
    <location>
        <begin position="491"/>
        <end position="509"/>
    </location>
</feature>
<feature type="domain" description="DUF4131" evidence="8">
    <location>
        <begin position="41"/>
        <end position="196"/>
    </location>
</feature>
<comment type="subcellular location">
    <subcellularLocation>
        <location evidence="1">Cell membrane</location>
        <topology evidence="1">Multi-pass membrane protein</topology>
    </subcellularLocation>
</comment>
<feature type="transmembrane region" description="Helical" evidence="6">
    <location>
        <begin position="260"/>
        <end position="286"/>
    </location>
</feature>
<dbReference type="InterPro" id="IPR025405">
    <property type="entry name" value="DUF4131"/>
</dbReference>
<evidence type="ECO:0000313" key="9">
    <source>
        <dbReference type="EMBL" id="MXQ06871.1"/>
    </source>
</evidence>
<evidence type="ECO:0000256" key="3">
    <source>
        <dbReference type="ARBA" id="ARBA00022692"/>
    </source>
</evidence>
<evidence type="ECO:0000256" key="4">
    <source>
        <dbReference type="ARBA" id="ARBA00022989"/>
    </source>
</evidence>
<feature type="domain" description="ComEC/Rec2-related protein" evidence="7">
    <location>
        <begin position="237"/>
        <end position="510"/>
    </location>
</feature>
<feature type="transmembrane region" description="Helical" evidence="6">
    <location>
        <begin position="18"/>
        <end position="38"/>
    </location>
</feature>
<keyword evidence="3 6" id="KW-0812">Transmembrane</keyword>
<evidence type="ECO:0000256" key="2">
    <source>
        <dbReference type="ARBA" id="ARBA00022475"/>
    </source>
</evidence>
<accession>A0A7C9MBJ9</accession>
<proteinExistence type="predicted"/>
<dbReference type="EMBL" id="WUPT01000001">
    <property type="protein sequence ID" value="MXQ06871.1"/>
    <property type="molecule type" value="Genomic_DNA"/>
</dbReference>
<feature type="transmembrane region" description="Helical" evidence="6">
    <location>
        <begin position="298"/>
        <end position="317"/>
    </location>
</feature>
<keyword evidence="10" id="KW-1185">Reference proteome</keyword>
<name>A0A7C9MBJ9_9RHOB</name>
<dbReference type="AlphaFoldDB" id="A0A7C9MBJ9"/>
<feature type="transmembrane region" description="Helical" evidence="6">
    <location>
        <begin position="434"/>
        <end position="457"/>
    </location>
</feature>
<evidence type="ECO:0000256" key="5">
    <source>
        <dbReference type="ARBA" id="ARBA00023136"/>
    </source>
</evidence>
<dbReference type="GO" id="GO:0005886">
    <property type="term" value="C:plasma membrane"/>
    <property type="evidence" value="ECO:0007669"/>
    <property type="project" value="UniProtKB-SubCell"/>
</dbReference>
<dbReference type="PANTHER" id="PTHR30619:SF1">
    <property type="entry name" value="RECOMBINATION PROTEIN 2"/>
    <property type="match status" value="1"/>
</dbReference>
<dbReference type="NCBIfam" id="TIGR00360">
    <property type="entry name" value="ComEC_N-term"/>
    <property type="match status" value="1"/>
</dbReference>
<dbReference type="Pfam" id="PF03772">
    <property type="entry name" value="Competence"/>
    <property type="match status" value="1"/>
</dbReference>
<keyword evidence="4 6" id="KW-1133">Transmembrane helix</keyword>
<organism evidence="9 10">
    <name type="scientific">Kangsaoukella pontilimi</name>
    <dbReference type="NCBI Taxonomy" id="2691042"/>
    <lineage>
        <taxon>Bacteria</taxon>
        <taxon>Pseudomonadati</taxon>
        <taxon>Pseudomonadota</taxon>
        <taxon>Alphaproteobacteria</taxon>
        <taxon>Rhodobacterales</taxon>
        <taxon>Paracoccaceae</taxon>
        <taxon>Kangsaoukella</taxon>
    </lineage>
</organism>
<dbReference type="Proteomes" id="UP000480350">
    <property type="component" value="Unassembled WGS sequence"/>
</dbReference>
<evidence type="ECO:0000256" key="1">
    <source>
        <dbReference type="ARBA" id="ARBA00004651"/>
    </source>
</evidence>
<dbReference type="RefSeq" id="WP_160762784.1">
    <property type="nucleotide sequence ID" value="NZ_WUPT01000001.1"/>
</dbReference>
<dbReference type="Pfam" id="PF13567">
    <property type="entry name" value="DUF4131"/>
    <property type="match status" value="1"/>
</dbReference>
<feature type="transmembrane region" description="Helical" evidence="6">
    <location>
        <begin position="361"/>
        <end position="383"/>
    </location>
</feature>
<keyword evidence="5 6" id="KW-0472">Membrane</keyword>
<protein>
    <submittedName>
        <fullName evidence="9">DUF4131 domain-containing protein</fullName>
    </submittedName>
</protein>
<reference evidence="9 10" key="1">
    <citation type="submission" date="2019-12" db="EMBL/GenBank/DDBJ databases">
        <authorList>
            <person name="Lee S.D."/>
        </authorList>
    </citation>
    <scope>NUCLEOTIDE SEQUENCE [LARGE SCALE GENOMIC DNA]</scope>
    <source>
        <strain evidence="9 10">GH1-50</strain>
    </source>
</reference>
<dbReference type="PANTHER" id="PTHR30619">
    <property type="entry name" value="DNA INTERNALIZATION/COMPETENCE PROTEIN COMEC/REC2"/>
    <property type="match status" value="1"/>
</dbReference>
<evidence type="ECO:0000259" key="8">
    <source>
        <dbReference type="Pfam" id="PF13567"/>
    </source>
</evidence>
<comment type="caution">
    <text evidence="9">The sequence shown here is derived from an EMBL/GenBank/DDBJ whole genome shotgun (WGS) entry which is preliminary data.</text>
</comment>
<evidence type="ECO:0000259" key="7">
    <source>
        <dbReference type="Pfam" id="PF03772"/>
    </source>
</evidence>
<dbReference type="InterPro" id="IPR052159">
    <property type="entry name" value="Competence_DNA_uptake"/>
</dbReference>
<feature type="transmembrane region" description="Helical" evidence="6">
    <location>
        <begin position="403"/>
        <end position="422"/>
    </location>
</feature>
<sequence>MPRLQRLIQTFDTHRGTLFPWVAVLYGAGIGLYFALPFEPAPAEWLMAGALTAFAGVLSAVLGPVWRPLTLCLLIPALGFLIAGTRTSAVADNVLTFRYYGPVEGRVVAIDRSQSDAVRLTLDRVRLRDVPPERTPGRVRVALHGQDGLPRPGPGTTVVLTGHLSPPGGPVEPGGYDFRRHAWYLGLGAVGYTRSPALEFLAAEPGALRILRLRMAMADRVRADLPGRAGAFAAAITTGDRSALDEATLENLRATNLAHLLAISGLHMGLLTGFVFAALRISMALVPGLALRRPTKKIAAVAALMSGAAYLAISGNNVATERAFIMVAVMFLAVLADRQAVSMRSVALAALVVLTLRPETLLGPGFQMSFAATTALVAVYGWMRERDWSESRWPKAVRYAGGVALSSAVAGIATAPIAAAHFNQVPHYGLLANLLSVPLMGLVIMPAAVLAAVLWPLGLSVLGLKLMEPGILWILAVSDRIADWPGALSQVWAPGPWVLPLIALGGAMVAGLKGRLRAAAAMPLGAALVLWSLAERPDILVAESGGQVGVLTAEGRAVSRPRGDGFAVSNWLENDGDGAAQDAAAARGGWRLEGRVRVYDTGSLRLLHGTGKAGAKEALARCAEGVVIVNQPVDAPPGCVVHDPKSLARSGAVAVFFDESGAPRIETARGQGPGRPWSQ</sequence>
<feature type="transmembrane region" description="Helical" evidence="6">
    <location>
        <begin position="323"/>
        <end position="341"/>
    </location>
</feature>
<keyword evidence="2" id="KW-1003">Cell membrane</keyword>